<accession>A0ABU0XAJ7</accession>
<feature type="compositionally biased region" description="Low complexity" evidence="1">
    <location>
        <begin position="12"/>
        <end position="23"/>
    </location>
</feature>
<reference evidence="2 3" key="1">
    <citation type="submission" date="2017-06" db="EMBL/GenBank/DDBJ databases">
        <title>Cultured bacterium strain Saccharothrix yanglingensis Hhs.015.</title>
        <authorList>
            <person name="Xia Y."/>
        </authorList>
    </citation>
    <scope>NUCLEOTIDE SEQUENCE [LARGE SCALE GENOMIC DNA]</scope>
    <source>
        <strain evidence="2 3">Hhs.015</strain>
    </source>
</reference>
<dbReference type="EMBL" id="NSDM01000032">
    <property type="protein sequence ID" value="MDQ2589163.1"/>
    <property type="molecule type" value="Genomic_DNA"/>
</dbReference>
<protein>
    <submittedName>
        <fullName evidence="2">Uncharacterized protein</fullName>
    </submittedName>
</protein>
<keyword evidence="3" id="KW-1185">Reference proteome</keyword>
<sequence length="83" mass="8525">MPNQVTAATKNVPVSSTSQPTSSARSGATRCGRNRSPPTVTYRPSPSSSSSAPASGSAGSSGGQLHHRTPVRRRQRPVDRPGG</sequence>
<name>A0ABU0XAJ7_9PSEU</name>
<comment type="caution">
    <text evidence="2">The sequence shown here is derived from an EMBL/GenBank/DDBJ whole genome shotgun (WGS) entry which is preliminary data.</text>
</comment>
<evidence type="ECO:0000313" key="2">
    <source>
        <dbReference type="EMBL" id="MDQ2589163.1"/>
    </source>
</evidence>
<evidence type="ECO:0000313" key="3">
    <source>
        <dbReference type="Proteomes" id="UP001225605"/>
    </source>
</evidence>
<evidence type="ECO:0000256" key="1">
    <source>
        <dbReference type="SAM" id="MobiDB-lite"/>
    </source>
</evidence>
<gene>
    <name evidence="2" type="ORF">CKY47_35595</name>
</gene>
<feature type="region of interest" description="Disordered" evidence="1">
    <location>
        <begin position="1"/>
        <end position="83"/>
    </location>
</feature>
<organism evidence="2 3">
    <name type="scientific">Saccharothrix yanglingensis</name>
    <dbReference type="NCBI Taxonomy" id="659496"/>
    <lineage>
        <taxon>Bacteria</taxon>
        <taxon>Bacillati</taxon>
        <taxon>Actinomycetota</taxon>
        <taxon>Actinomycetes</taxon>
        <taxon>Pseudonocardiales</taxon>
        <taxon>Pseudonocardiaceae</taxon>
        <taxon>Saccharothrix</taxon>
    </lineage>
</organism>
<proteinExistence type="predicted"/>
<dbReference type="Proteomes" id="UP001225605">
    <property type="component" value="Unassembled WGS sequence"/>
</dbReference>
<feature type="compositionally biased region" description="Low complexity" evidence="1">
    <location>
        <begin position="44"/>
        <end position="58"/>
    </location>
</feature>
<feature type="compositionally biased region" description="Basic residues" evidence="1">
    <location>
        <begin position="65"/>
        <end position="75"/>
    </location>
</feature>